<comment type="caution">
    <text evidence="3">The sequence shown here is derived from an EMBL/GenBank/DDBJ whole genome shotgun (WGS) entry which is preliminary data.</text>
</comment>
<dbReference type="Gene3D" id="3.40.630.30">
    <property type="match status" value="1"/>
</dbReference>
<dbReference type="Proteomes" id="UP000298159">
    <property type="component" value="Unassembled WGS sequence"/>
</dbReference>
<protein>
    <submittedName>
        <fullName evidence="3">N-acetyltransferase</fullName>
    </submittedName>
</protein>
<evidence type="ECO:0000313" key="3">
    <source>
        <dbReference type="EMBL" id="TGN72363.1"/>
    </source>
</evidence>
<dbReference type="PROSITE" id="PS51186">
    <property type="entry name" value="GNAT"/>
    <property type="match status" value="1"/>
</dbReference>
<dbReference type="InterPro" id="IPR051908">
    <property type="entry name" value="Ribosomal_N-acetyltransferase"/>
</dbReference>
<dbReference type="EMBL" id="SRRT01000011">
    <property type="protein sequence ID" value="TGN72363.1"/>
    <property type="molecule type" value="Genomic_DNA"/>
</dbReference>
<gene>
    <name evidence="3" type="ORF">E5083_29255</name>
</gene>
<dbReference type="PANTHER" id="PTHR43441">
    <property type="entry name" value="RIBOSOMAL-PROTEIN-SERINE ACETYLTRANSFERASE"/>
    <property type="match status" value="1"/>
</dbReference>
<reference evidence="3 4" key="1">
    <citation type="submission" date="2019-04" db="EMBL/GenBank/DDBJ databases">
        <title>Streptomyces sp. nov. Bv016 isolated from bark of Buahinia variegata.</title>
        <authorList>
            <person name="Kanchanasin P."/>
            <person name="Tanasupawat S."/>
            <person name="Yuki M."/>
            <person name="Kudo T."/>
        </authorList>
    </citation>
    <scope>NUCLEOTIDE SEQUENCE [LARGE SCALE GENOMIC DNA]</scope>
    <source>
        <strain evidence="3 4">Bv016</strain>
    </source>
</reference>
<organism evidence="3 4">
    <name type="scientific">Streptomyces bauhiniae</name>
    <dbReference type="NCBI Taxonomy" id="2340725"/>
    <lineage>
        <taxon>Bacteria</taxon>
        <taxon>Bacillati</taxon>
        <taxon>Actinomycetota</taxon>
        <taxon>Actinomycetes</taxon>
        <taxon>Kitasatosporales</taxon>
        <taxon>Streptomycetaceae</taxon>
        <taxon>Streptomyces</taxon>
    </lineage>
</organism>
<keyword evidence="4" id="KW-1185">Reference proteome</keyword>
<dbReference type="Pfam" id="PF13302">
    <property type="entry name" value="Acetyltransf_3"/>
    <property type="match status" value="1"/>
</dbReference>
<evidence type="ECO:0000256" key="1">
    <source>
        <dbReference type="SAM" id="MobiDB-lite"/>
    </source>
</evidence>
<dbReference type="InterPro" id="IPR000182">
    <property type="entry name" value="GNAT_dom"/>
</dbReference>
<dbReference type="AlphaFoldDB" id="A0A4Z1CUQ2"/>
<evidence type="ECO:0000313" key="4">
    <source>
        <dbReference type="Proteomes" id="UP000298159"/>
    </source>
</evidence>
<keyword evidence="3" id="KW-0808">Transferase</keyword>
<name>A0A4Z1CUQ2_9ACTN</name>
<dbReference type="RefSeq" id="WP_135788696.1">
    <property type="nucleotide sequence ID" value="NZ_SRRT01000011.1"/>
</dbReference>
<dbReference type="PANTHER" id="PTHR43441:SF10">
    <property type="entry name" value="ACETYLTRANSFERASE"/>
    <property type="match status" value="1"/>
</dbReference>
<dbReference type="GeneID" id="95451668"/>
<dbReference type="InterPro" id="IPR016181">
    <property type="entry name" value="Acyl_CoA_acyltransferase"/>
</dbReference>
<accession>A0A4Z1CUQ2</accession>
<feature type="domain" description="N-acetyltransferase" evidence="2">
    <location>
        <begin position="11"/>
        <end position="170"/>
    </location>
</feature>
<dbReference type="GO" id="GO:1990189">
    <property type="term" value="F:protein N-terminal-serine acetyltransferase activity"/>
    <property type="evidence" value="ECO:0007669"/>
    <property type="project" value="TreeGrafter"/>
</dbReference>
<proteinExistence type="predicted"/>
<dbReference type="SUPFAM" id="SSF55729">
    <property type="entry name" value="Acyl-CoA N-acyltransferases (Nat)"/>
    <property type="match status" value="1"/>
</dbReference>
<evidence type="ECO:0000259" key="2">
    <source>
        <dbReference type="PROSITE" id="PS51186"/>
    </source>
</evidence>
<dbReference type="GO" id="GO:0008999">
    <property type="term" value="F:protein-N-terminal-alanine acetyltransferase activity"/>
    <property type="evidence" value="ECO:0007669"/>
    <property type="project" value="TreeGrafter"/>
</dbReference>
<dbReference type="GO" id="GO:0005737">
    <property type="term" value="C:cytoplasm"/>
    <property type="evidence" value="ECO:0007669"/>
    <property type="project" value="TreeGrafter"/>
</dbReference>
<feature type="region of interest" description="Disordered" evidence="1">
    <location>
        <begin position="188"/>
        <end position="215"/>
    </location>
</feature>
<sequence length="215" mass="23126">MDPVVLTTPRLLLRAVRPDDTEAVFVAAQDPAIQRWISSFPSPYLREHAEAFVGGTVPESWADDSMYTFGAFLPAGELTGMLSVVMRGPGHGELGYWAAREHRGRGYVTEAASAVARWAFTALAVDRLEWRAEVGNSASRAVAERLGFTVEGVLRAGVGSRGILRDSWVGSLLPSDLGLRSTVPYLPAPARPARPSEAKAQVGGDCQWHPLSSPS</sequence>